<feature type="region of interest" description="Disordered" evidence="1">
    <location>
        <begin position="313"/>
        <end position="333"/>
    </location>
</feature>
<feature type="region of interest" description="Disordered" evidence="1">
    <location>
        <begin position="57"/>
        <end position="99"/>
    </location>
</feature>
<evidence type="ECO:0000313" key="4">
    <source>
        <dbReference type="Proteomes" id="UP001054902"/>
    </source>
</evidence>
<evidence type="ECO:0000256" key="1">
    <source>
        <dbReference type="SAM" id="MobiDB-lite"/>
    </source>
</evidence>
<feature type="compositionally biased region" description="Polar residues" evidence="1">
    <location>
        <begin position="75"/>
        <end position="99"/>
    </location>
</feature>
<proteinExistence type="predicted"/>
<dbReference type="Proteomes" id="UP001054902">
    <property type="component" value="Unassembled WGS sequence"/>
</dbReference>
<keyword evidence="2" id="KW-0812">Transmembrane</keyword>
<protein>
    <submittedName>
        <fullName evidence="3">Uncharacterized protein</fullName>
    </submittedName>
</protein>
<comment type="caution">
    <text evidence="3">The sequence shown here is derived from an EMBL/GenBank/DDBJ whole genome shotgun (WGS) entry which is preliminary data.</text>
</comment>
<gene>
    <name evidence="3" type="ORF">CTEN210_08256</name>
</gene>
<dbReference type="AlphaFoldDB" id="A0AAD3CVP0"/>
<feature type="transmembrane region" description="Helical" evidence="2">
    <location>
        <begin position="12"/>
        <end position="27"/>
    </location>
</feature>
<dbReference type="EMBL" id="BLLK01000045">
    <property type="protein sequence ID" value="GFH51780.1"/>
    <property type="molecule type" value="Genomic_DNA"/>
</dbReference>
<reference evidence="3 4" key="1">
    <citation type="journal article" date="2021" name="Sci. Rep.">
        <title>The genome of the diatom Chaetoceros tenuissimus carries an ancient integrated fragment of an extant virus.</title>
        <authorList>
            <person name="Hongo Y."/>
            <person name="Kimura K."/>
            <person name="Takaki Y."/>
            <person name="Yoshida Y."/>
            <person name="Baba S."/>
            <person name="Kobayashi G."/>
            <person name="Nagasaki K."/>
            <person name="Hano T."/>
            <person name="Tomaru Y."/>
        </authorList>
    </citation>
    <scope>NUCLEOTIDE SEQUENCE [LARGE SCALE GENOMIC DNA]</scope>
    <source>
        <strain evidence="3 4">NIES-3715</strain>
    </source>
</reference>
<organism evidence="3 4">
    <name type="scientific">Chaetoceros tenuissimus</name>
    <dbReference type="NCBI Taxonomy" id="426638"/>
    <lineage>
        <taxon>Eukaryota</taxon>
        <taxon>Sar</taxon>
        <taxon>Stramenopiles</taxon>
        <taxon>Ochrophyta</taxon>
        <taxon>Bacillariophyta</taxon>
        <taxon>Coscinodiscophyceae</taxon>
        <taxon>Chaetocerotophycidae</taxon>
        <taxon>Chaetocerotales</taxon>
        <taxon>Chaetocerotaceae</taxon>
        <taxon>Chaetoceros</taxon>
    </lineage>
</organism>
<evidence type="ECO:0000256" key="2">
    <source>
        <dbReference type="SAM" id="Phobius"/>
    </source>
</evidence>
<sequence>MNRSSSPRSNSIIFLVMVVFLLGLFYIEQSGHHQNQIAKNQSSKVVTDGNTVRRRPIEIPDAHMENNSPDEEFSAGQNEEQSDNSQNDATIEQGNDNEQDILQTIDKIRKEFYDRYGGESEAKAMLQKGIISAAKTGANEKKAIRHTAERILLARQNTKHFVMSFGGYSVTVGRGNYYKQSYPFIMEGVLKPLFEQLNLDLIVRNSAIGGIPSFPYGWCLPNFLGHDSDVVSWDYGMNEGSSADAFESYMRQSIATMPKRPMMILLDTKRSRVDMMKSYNENGALLDSIAVGRAEVAVKKSFLEMEEKDRPSGFQKWDEWGAPKGSPGQSKWHPKKMEHELLGWMIAMHMLDAVQEAVSMMQNKETIDISQHEKLALLPKPTTTVNSIGGPESPSHLLFGAPIEESDSSPWHMDPVSCRTSFLPNIHGGLLDIVVSGLADDVGDDLKSRDDSQYNSGWVIDVGKVERETKRKVKKVGGLGYIDMKNALYGIPESGVLSLSLPHEGPVHNHSHDQESDMLARHWFDTLVFCEVNEKRGPKECKPEHDMTFIVGGVKSESVVQVTNAAAYLKKSICINVEIPADARVKVKSSGDEDHNNVVVELPVDVSITNKMVSRADGACSISHVVWQSH</sequence>
<name>A0AAD3CVP0_9STRA</name>
<accession>A0AAD3CVP0</accession>
<keyword evidence="4" id="KW-1185">Reference proteome</keyword>
<keyword evidence="2" id="KW-0472">Membrane</keyword>
<keyword evidence="2" id="KW-1133">Transmembrane helix</keyword>
<dbReference type="SUPFAM" id="SSF52266">
    <property type="entry name" value="SGNH hydrolase"/>
    <property type="match status" value="1"/>
</dbReference>
<evidence type="ECO:0000313" key="3">
    <source>
        <dbReference type="EMBL" id="GFH51780.1"/>
    </source>
</evidence>